<dbReference type="Proteomes" id="UP000433876">
    <property type="component" value="Unassembled WGS sequence"/>
</dbReference>
<evidence type="ECO:0000313" key="2">
    <source>
        <dbReference type="Proteomes" id="UP000433876"/>
    </source>
</evidence>
<evidence type="ECO:0000313" key="1">
    <source>
        <dbReference type="EMBL" id="KAA8631513.1"/>
    </source>
</evidence>
<reference evidence="1 2" key="1">
    <citation type="submission" date="2017-07" db="EMBL/GenBank/DDBJ databases">
        <title>Genome sequence of the Sordaria macrospora wild type strain R19027.</title>
        <authorList>
            <person name="Nowrousian M."/>
            <person name="Teichert I."/>
            <person name="Kueck U."/>
        </authorList>
    </citation>
    <scope>NUCLEOTIDE SEQUENCE [LARGE SCALE GENOMIC DNA]</scope>
    <source>
        <strain evidence="1 2">R19027</strain>
        <tissue evidence="1">Mycelium</tissue>
    </source>
</reference>
<dbReference type="EMBL" id="NMPR01000075">
    <property type="protein sequence ID" value="KAA8631513.1"/>
    <property type="molecule type" value="Genomic_DNA"/>
</dbReference>
<name>A0A8S8ZND6_SORMA</name>
<accession>A0A8S8ZND6</accession>
<gene>
    <name evidence="1" type="ORF">SMACR_07228</name>
</gene>
<protein>
    <submittedName>
        <fullName evidence="1">Uncharacterized protein</fullName>
    </submittedName>
</protein>
<sequence length="136" mass="15008">MKGEPDHQNGNEYGALKEGAALVLTGARLFEIDPDLEGRNGTGTFAFRRIDDGLTAEYFEPDWNEDGTKLSEGNLVCLGVSYFHLASPAGVQCLVLREYLQKDGNLAYRRVGCIVRELLVQPSLWDGSEACRITLI</sequence>
<dbReference type="AlphaFoldDB" id="A0A8S8ZND6"/>
<organism evidence="1 2">
    <name type="scientific">Sordaria macrospora</name>
    <dbReference type="NCBI Taxonomy" id="5147"/>
    <lineage>
        <taxon>Eukaryota</taxon>
        <taxon>Fungi</taxon>
        <taxon>Dikarya</taxon>
        <taxon>Ascomycota</taxon>
        <taxon>Pezizomycotina</taxon>
        <taxon>Sordariomycetes</taxon>
        <taxon>Sordariomycetidae</taxon>
        <taxon>Sordariales</taxon>
        <taxon>Sordariaceae</taxon>
        <taxon>Sordaria</taxon>
    </lineage>
</organism>
<proteinExistence type="predicted"/>
<comment type="caution">
    <text evidence="1">The sequence shown here is derived from an EMBL/GenBank/DDBJ whole genome shotgun (WGS) entry which is preliminary data.</text>
</comment>